<proteinExistence type="predicted"/>
<dbReference type="AlphaFoldDB" id="A0A0D6JG81"/>
<evidence type="ECO:0000313" key="2">
    <source>
        <dbReference type="EMBL" id="CPR19830.1"/>
    </source>
</evidence>
<dbReference type="OrthoDB" id="7957637at2"/>
<keyword evidence="1" id="KW-0812">Transmembrane</keyword>
<keyword evidence="1" id="KW-0472">Membrane</keyword>
<dbReference type="Proteomes" id="UP000033187">
    <property type="component" value="Chromosome 1"/>
</dbReference>
<keyword evidence="3" id="KW-1185">Reference proteome</keyword>
<dbReference type="RefSeq" id="WP_046478294.1">
    <property type="nucleotide sequence ID" value="NZ_LN829118.1"/>
</dbReference>
<evidence type="ECO:0000256" key="1">
    <source>
        <dbReference type="SAM" id="Phobius"/>
    </source>
</evidence>
<dbReference type="EMBL" id="LN829119">
    <property type="protein sequence ID" value="CPR19830.1"/>
    <property type="molecule type" value="Genomic_DNA"/>
</dbReference>
<sequence length="179" mass="20382">MGIPARDIEHAEGYIVRYDSAKAGTRVYAMAAIGVGVCAAAILLGSEILIALGLGALATAYYFYPFLEARRARLGANEYGIFIEGFGLIDWRSIRRIELVPTSVRSIILHELQVQLSQPVSRALLVDWRRMPLYRRLMRLPWVITPDDNTLHVELDSFKQSPETVHRTLQSIWQHYRGW</sequence>
<dbReference type="KEGG" id="fil:BN1229_v1_2338"/>
<feature type="transmembrane region" description="Helical" evidence="1">
    <location>
        <begin position="27"/>
        <end position="44"/>
    </location>
</feature>
<reference evidence="3" key="1">
    <citation type="submission" date="2015-02" db="EMBL/GenBank/DDBJ databases">
        <authorList>
            <person name="Chooi Y.-H."/>
        </authorList>
    </citation>
    <scope>NUCLEOTIDE SEQUENCE [LARGE SCALE GENOMIC DNA]</scope>
    <source>
        <strain evidence="3">strain Y</strain>
    </source>
</reference>
<name>A0A0D6JG81_9HYPH</name>
<protein>
    <submittedName>
        <fullName evidence="2">Uncharacterized protein</fullName>
    </submittedName>
</protein>
<evidence type="ECO:0000313" key="3">
    <source>
        <dbReference type="Proteomes" id="UP000033187"/>
    </source>
</evidence>
<feature type="transmembrane region" description="Helical" evidence="1">
    <location>
        <begin position="50"/>
        <end position="67"/>
    </location>
</feature>
<dbReference type="KEGG" id="fiy:BN1229_v1_2339"/>
<organism evidence="2 3">
    <name type="scientific">Candidatus Filomicrobium marinum</name>
    <dbReference type="NCBI Taxonomy" id="1608628"/>
    <lineage>
        <taxon>Bacteria</taxon>
        <taxon>Pseudomonadati</taxon>
        <taxon>Pseudomonadota</taxon>
        <taxon>Alphaproteobacteria</taxon>
        <taxon>Hyphomicrobiales</taxon>
        <taxon>Hyphomicrobiaceae</taxon>
        <taxon>Filomicrobium</taxon>
    </lineage>
</organism>
<keyword evidence="1" id="KW-1133">Transmembrane helix</keyword>
<gene>
    <name evidence="2" type="ORF">YBN1229_v1_2339</name>
</gene>
<accession>A0A0D6JG81</accession>